<dbReference type="GO" id="GO:0005815">
    <property type="term" value="C:microtubule organizing center"/>
    <property type="evidence" value="ECO:0007669"/>
    <property type="project" value="TreeGrafter"/>
</dbReference>
<gene>
    <name evidence="4" type="ORF">BpHYR1_030885</name>
</gene>
<evidence type="ECO:0000259" key="2">
    <source>
        <dbReference type="Pfam" id="PF14908"/>
    </source>
</evidence>
<evidence type="ECO:0000313" key="5">
    <source>
        <dbReference type="Proteomes" id="UP000276133"/>
    </source>
</evidence>
<reference evidence="4 5" key="1">
    <citation type="journal article" date="2018" name="Sci. Rep.">
        <title>Genomic signatures of local adaptation to the degree of environmental predictability in rotifers.</title>
        <authorList>
            <person name="Franch-Gras L."/>
            <person name="Hahn C."/>
            <person name="Garcia-Roger E.M."/>
            <person name="Carmona M.J."/>
            <person name="Serra M."/>
            <person name="Gomez A."/>
        </authorList>
    </citation>
    <scope>NUCLEOTIDE SEQUENCE [LARGE SCALE GENOMIC DNA]</scope>
    <source>
        <strain evidence="4">HYR1</strain>
    </source>
</reference>
<keyword evidence="1" id="KW-0175">Coiled coil</keyword>
<feature type="domain" description="CCDC81 HU" evidence="3">
    <location>
        <begin position="120"/>
        <end position="194"/>
    </location>
</feature>
<evidence type="ECO:0000313" key="4">
    <source>
        <dbReference type="EMBL" id="RNA22548.1"/>
    </source>
</evidence>
<keyword evidence="5" id="KW-1185">Reference proteome</keyword>
<feature type="domain" description="CCDC81 HU" evidence="2">
    <location>
        <begin position="39"/>
        <end position="108"/>
    </location>
</feature>
<dbReference type="PANTHER" id="PTHR14362">
    <property type="entry name" value="COILED-COIL DOMAIN-CONTAINING PROTEIN 81"/>
    <property type="match status" value="1"/>
</dbReference>
<dbReference type="InterPro" id="IPR028034">
    <property type="entry name" value="HU-CCDC81"/>
</dbReference>
<dbReference type="Pfam" id="PF18289">
    <property type="entry name" value="HU-CCDC81_euk_2"/>
    <property type="match status" value="1"/>
</dbReference>
<evidence type="ECO:0000256" key="1">
    <source>
        <dbReference type="SAM" id="Coils"/>
    </source>
</evidence>
<dbReference type="AlphaFoldDB" id="A0A3M7RH10"/>
<dbReference type="InterPro" id="IPR026295">
    <property type="entry name" value="CCD81"/>
</dbReference>
<comment type="caution">
    <text evidence="4">The sequence shown here is derived from an EMBL/GenBank/DDBJ whole genome shotgun (WGS) entry which is preliminary data.</text>
</comment>
<name>A0A3M7RH10_BRAPC</name>
<protein>
    <submittedName>
        <fullName evidence="4">Coiled-coil domain-containing 81 isoform X1</fullName>
    </submittedName>
</protein>
<dbReference type="EMBL" id="REGN01003431">
    <property type="protein sequence ID" value="RNA22548.1"/>
    <property type="molecule type" value="Genomic_DNA"/>
</dbReference>
<feature type="coiled-coil region" evidence="1">
    <location>
        <begin position="601"/>
        <end position="635"/>
    </location>
</feature>
<dbReference type="PANTHER" id="PTHR14362:SF2">
    <property type="entry name" value="COILED-COIL DOMAIN-CONTAINING PROTEIN 81"/>
    <property type="match status" value="1"/>
</dbReference>
<organism evidence="4 5">
    <name type="scientific">Brachionus plicatilis</name>
    <name type="common">Marine rotifer</name>
    <name type="synonym">Brachionus muelleri</name>
    <dbReference type="NCBI Taxonomy" id="10195"/>
    <lineage>
        <taxon>Eukaryota</taxon>
        <taxon>Metazoa</taxon>
        <taxon>Spiralia</taxon>
        <taxon>Gnathifera</taxon>
        <taxon>Rotifera</taxon>
        <taxon>Eurotatoria</taxon>
        <taxon>Monogononta</taxon>
        <taxon>Pseudotrocha</taxon>
        <taxon>Ploima</taxon>
        <taxon>Brachionidae</taxon>
        <taxon>Brachionus</taxon>
    </lineage>
</organism>
<dbReference type="Pfam" id="PF14908">
    <property type="entry name" value="HU-CCDC81_euk_1"/>
    <property type="match status" value="1"/>
</dbReference>
<evidence type="ECO:0000259" key="3">
    <source>
        <dbReference type="Pfam" id="PF18289"/>
    </source>
</evidence>
<dbReference type="InterPro" id="IPR040673">
    <property type="entry name" value="CCDC81_HU_dom_2"/>
</dbReference>
<dbReference type="Proteomes" id="UP000276133">
    <property type="component" value="Unassembled WGS sequence"/>
</dbReference>
<sequence>MIDSKDSELKLPDIFAMDNINNIIKRTTDININGVANSNLKNTDIVQVWNEVSAYIEKFMSQTKGVSIPGLGTFTFIQKKTDVGNSKFMLIQRPVFVIAEKFSQTHRLLNAKYPVAGNIPVHPLNYIAIANETAFCRDDIEACVKHVLQVLNRSVQAKKNIEFTFTGIGKLQIKNFRIKMKFFKEFVNSVDQSGKALTEMQNRPNTCDSVVSHAESSRPSSRSTCILPRINSRAGSATPLDQANTSPSSVMDTIAEENQEDDSKRISMAPVATVFSTEDHGKPRTESGVLPRMERQASALVITNSKFQIPDVNNFRSNSFAAVSEPNFTHKEAEVVNAALNENAAASSISFSSAKKSDLVRPSSRSLIGSLMPKTGQQPCQHQNAGQELCYLCHQRQRRNNPVYLHEERRIKDQEETQLLMQYQQMKDMDEQLKDEEKRNAQRLDRARMDAFNMGITDALKTKKKERPKTSDLGRSYMFRKRARTPPKVYKQQELSDYLAMQIERKNRERLQSKQGRDYLEKMEQLHLAEELAAQREAFLKEKARRQNELKNSLDYQVKTKPAELPRVVPDGEVFGEYDAKNERLMRQKQREFEASKFNLETVEQRKREELLNTLKEQEQDEENLARVKEELRIDRANRFHRMNQMRNNLEKDWSFASHEKFLRDKDEKEHRLAHDGLLVHEQCDKYRRCAQCQRDTKNYGETNLWKESRYTAGTRLMV</sequence>
<accession>A0A3M7RH10</accession>
<dbReference type="OrthoDB" id="125906at2759"/>
<proteinExistence type="predicted"/>